<comment type="caution">
    <text evidence="4">The sequence shown here is derived from an EMBL/GenBank/DDBJ whole genome shotgun (WGS) entry which is preliminary data.</text>
</comment>
<feature type="transmembrane region" description="Helical" evidence="2">
    <location>
        <begin position="66"/>
        <end position="92"/>
    </location>
</feature>
<reference evidence="4" key="1">
    <citation type="submission" date="2022-07" db="EMBL/GenBank/DDBJ databases">
        <title>Phylogenomic reconstructions and comparative analyses of Kickxellomycotina fungi.</title>
        <authorList>
            <person name="Reynolds N.K."/>
            <person name="Stajich J.E."/>
            <person name="Barry K."/>
            <person name="Grigoriev I.V."/>
            <person name="Crous P."/>
            <person name="Smith M.E."/>
        </authorList>
    </citation>
    <scope>NUCLEOTIDE SEQUENCE</scope>
    <source>
        <strain evidence="4">NBRC 32514</strain>
    </source>
</reference>
<dbReference type="Proteomes" id="UP001149813">
    <property type="component" value="Unassembled WGS sequence"/>
</dbReference>
<evidence type="ECO:0000256" key="2">
    <source>
        <dbReference type="SAM" id="Phobius"/>
    </source>
</evidence>
<gene>
    <name evidence="4" type="ORF">LPJ53_000963</name>
</gene>
<dbReference type="InterPro" id="IPR003961">
    <property type="entry name" value="FN3_dom"/>
</dbReference>
<feature type="domain" description="Fibronectin type-III" evidence="3">
    <location>
        <begin position="195"/>
        <end position="355"/>
    </location>
</feature>
<dbReference type="OrthoDB" id="5572782at2759"/>
<proteinExistence type="predicted"/>
<feature type="region of interest" description="Disordered" evidence="1">
    <location>
        <begin position="1035"/>
        <end position="1085"/>
    </location>
</feature>
<dbReference type="InterPro" id="IPR036116">
    <property type="entry name" value="FN3_sf"/>
</dbReference>
<feature type="compositionally biased region" description="Basic and acidic residues" evidence="1">
    <location>
        <begin position="434"/>
        <end position="473"/>
    </location>
</feature>
<feature type="compositionally biased region" description="Polar residues" evidence="1">
    <location>
        <begin position="540"/>
        <end position="550"/>
    </location>
</feature>
<keyword evidence="2" id="KW-0812">Transmembrane</keyword>
<organism evidence="4 5">
    <name type="scientific">Coemansia erecta</name>
    <dbReference type="NCBI Taxonomy" id="147472"/>
    <lineage>
        <taxon>Eukaryota</taxon>
        <taxon>Fungi</taxon>
        <taxon>Fungi incertae sedis</taxon>
        <taxon>Zoopagomycota</taxon>
        <taxon>Kickxellomycotina</taxon>
        <taxon>Kickxellomycetes</taxon>
        <taxon>Kickxellales</taxon>
        <taxon>Kickxellaceae</taxon>
        <taxon>Coemansia</taxon>
    </lineage>
</organism>
<evidence type="ECO:0000256" key="1">
    <source>
        <dbReference type="SAM" id="MobiDB-lite"/>
    </source>
</evidence>
<feature type="compositionally biased region" description="Basic and acidic residues" evidence="1">
    <location>
        <begin position="563"/>
        <end position="590"/>
    </location>
</feature>
<feature type="compositionally biased region" description="Polar residues" evidence="1">
    <location>
        <begin position="1064"/>
        <end position="1082"/>
    </location>
</feature>
<dbReference type="SUPFAM" id="SSF49265">
    <property type="entry name" value="Fibronectin type III"/>
    <property type="match status" value="1"/>
</dbReference>
<dbReference type="PANTHER" id="PTHR23159:SF31">
    <property type="entry name" value="CENTROSOME-ASSOCIATED PROTEIN CEP250 ISOFORM X1"/>
    <property type="match status" value="1"/>
</dbReference>
<keyword evidence="2" id="KW-1133">Transmembrane helix</keyword>
<protein>
    <recommendedName>
        <fullName evidence="3">Fibronectin type-III domain-containing protein</fullName>
    </recommendedName>
</protein>
<feature type="transmembrane region" description="Helical" evidence="2">
    <location>
        <begin position="40"/>
        <end position="60"/>
    </location>
</feature>
<feature type="transmembrane region" description="Helical" evidence="2">
    <location>
        <begin position="99"/>
        <end position="122"/>
    </location>
</feature>
<evidence type="ECO:0000313" key="5">
    <source>
        <dbReference type="Proteomes" id="UP001149813"/>
    </source>
</evidence>
<feature type="compositionally biased region" description="Basic and acidic residues" evidence="1">
    <location>
        <begin position="381"/>
        <end position="395"/>
    </location>
</feature>
<evidence type="ECO:0000313" key="4">
    <source>
        <dbReference type="EMBL" id="KAJ1724827.1"/>
    </source>
</evidence>
<dbReference type="SMART" id="SM00060">
    <property type="entry name" value="FN3"/>
    <property type="match status" value="1"/>
</dbReference>
<evidence type="ECO:0000259" key="3">
    <source>
        <dbReference type="SMART" id="SM00060"/>
    </source>
</evidence>
<dbReference type="EMBL" id="JANBOJ010000020">
    <property type="protein sequence ID" value="KAJ1724827.1"/>
    <property type="molecule type" value="Genomic_DNA"/>
</dbReference>
<feature type="region of interest" description="Disordered" evidence="1">
    <location>
        <begin position="434"/>
        <end position="483"/>
    </location>
</feature>
<accession>A0A9W8CVF4</accession>
<sequence length="1127" mass="122708">MSTQQQQQQPEVRPIEDNDLLQRLEAWWDRILGFFMRHRATSAFIVWLGIFLFDMVDLYMPAEWLVFTLFSFSVFVQAFGMSVLLFAALTVAMTVLNVAIYYLVPFTTTSLFSTAVVCMLLVRGIHGLNSKGWFITATMSVARMHMPWCKNLPEYLQEPIAAYCTSFGLLWLIYHHSRRLERLIDPLCLLLGVIPPLPPRMNVVEIHDSSVVVSWVSSLNIGLLDPHGPDGHTDAMLGQSRVAVHAQTGQSIHSDAASSTSETPPLATNFGGHIGVSGRTSAFDTPSSTLNIGGLLTVDRKMLPEARIAYYDVEVNGHIVGSCKPSESYSKIQGLKPATMYQLRLWAVSESRGRAPSLPIFVSTLAHSQIHSDDQCSSCPHHIDGSSPEKIEHMRSSIQQTEKSLKDFETTISDLRAQSEEERSKLQKEIAELRAQRKAEESSRAAQKERIREMEAQKRSLDRDKAKLSKDISDAQAQRQKTLEKLRDQEMQAENYLRNAKSLEATMERERRDHSQQQAELKTTIGALKAEVQKAKQKFDSLSTEQSTLSEKLKHKRSALAAQEKRNTDLDTQLKDAQKKRRQIMEKQAEDNNMAAKLRSELESLSKRLKATTRQRQQLERDEAASAAAAAAAASTAIGQGHTPLADNAVHTSRKLPIYGDFGSHQSVYGIGGIVGSESPAATLNYPVTSTSSHGGSVFANIISGAANGGNKHGRSSSFASVVTASSTKLPGSPMELKRPISHNIVPGSQGAQSVLDFGSGNLPAEHFGSDYSGAIPRHSADLDGRMFDYWKHGSAHMPSAAIDSINLRNVSSNGSVGSSSNIAGGTDTVAFSHRLSPVSGGLDPIGHPSRLPLWGSAGSLPSSLSTTTAEASALSILKDTDLAYPTPTQPVREDIRPFGSIIGHHEYKSPQPPPPIYSMFGSGPPGLHRQTLSRVLNGTVDGISQQQQQQQAGTGDGSHFRFSSLDLHSADRWVDRDFRESGRSSLTIDRHASPCADMVAGESRNSLTLRSATPVEQPSLMLSDDLIGTHRPLVSTGPGAGDQRPHVEPIGAPVRRRAGGSGSTDNGNAALSPDATSSGRASLSEAPYPARYPIAREISHPSSFGGSLYYKRSLWDLDPANPDTET</sequence>
<dbReference type="PANTHER" id="PTHR23159">
    <property type="entry name" value="CENTROSOMAL PROTEIN 2"/>
    <property type="match status" value="1"/>
</dbReference>
<feature type="region of interest" description="Disordered" evidence="1">
    <location>
        <begin position="540"/>
        <end position="594"/>
    </location>
</feature>
<feature type="region of interest" description="Disordered" evidence="1">
    <location>
        <begin position="373"/>
        <end position="396"/>
    </location>
</feature>
<dbReference type="AlphaFoldDB" id="A0A9W8CVF4"/>
<name>A0A9W8CVF4_9FUNG</name>
<keyword evidence="5" id="KW-1185">Reference proteome</keyword>
<keyword evidence="2" id="KW-0472">Membrane</keyword>